<reference evidence="2" key="1">
    <citation type="submission" date="2022-07" db="EMBL/GenBank/DDBJ databases">
        <title>Draft genome sequence of Zalerion maritima ATCC 34329, a (micro)plastics degrading marine fungus.</title>
        <authorList>
            <person name="Paco A."/>
            <person name="Goncalves M.F.M."/>
            <person name="Rocha-Santos T.A.P."/>
            <person name="Alves A."/>
        </authorList>
    </citation>
    <scope>NUCLEOTIDE SEQUENCE</scope>
    <source>
        <strain evidence="2">ATCC 34329</strain>
    </source>
</reference>
<dbReference type="EMBL" id="JAKWBI020000667">
    <property type="protein sequence ID" value="KAJ2893060.1"/>
    <property type="molecule type" value="Genomic_DNA"/>
</dbReference>
<feature type="region of interest" description="Disordered" evidence="1">
    <location>
        <begin position="1"/>
        <end position="65"/>
    </location>
</feature>
<sequence length="468" mass="53900">MGPIRPNFHDRVRSARHFPMGPQRARRRSTRQERGSLASPLPNDFPDSHPNRPAQPPNAGPAVLASPLPSKVAALVHVMNRVGAVDDFKEDLAERLLFPGGVESLRISFFEGVCDQDDPRAETQGWARGFVTTNRTEAVAGQPSALDVRETYRPFLEKHGWVDYILGRYQRGPLLRWETQFKTDGGKYVHTDQAYLDPLCDVVAFRLRYAMFKTPLIHGPARHMRHYIRESCRDMVKLHKCQTHIAYEITDIGSWDIQGEQAIATELALMLREQWEHWPQLEHFSIIDRTSAADQARRSEFSRMISWKMDALGWAHRNHRRRRRYPWELTHRPMEMFDGDSTRANWATAFHLPVIHKPAEDLVVVERFRDARQTILDEITYQPRIAGQPPTPQLTVDFLNPKIAKMMRQTSLSLIRNTLPLSQANAIEPFTQAERIAMLIWHRLVDSIEDSWRPAVPSGKTISVLALQ</sequence>
<comment type="caution">
    <text evidence="2">The sequence shown here is derived from an EMBL/GenBank/DDBJ whole genome shotgun (WGS) entry which is preliminary data.</text>
</comment>
<keyword evidence="3" id="KW-1185">Reference proteome</keyword>
<gene>
    <name evidence="2" type="ORF">MKZ38_009080</name>
</gene>
<evidence type="ECO:0000313" key="2">
    <source>
        <dbReference type="EMBL" id="KAJ2893060.1"/>
    </source>
</evidence>
<organism evidence="2 3">
    <name type="scientific">Zalerion maritima</name>
    <dbReference type="NCBI Taxonomy" id="339359"/>
    <lineage>
        <taxon>Eukaryota</taxon>
        <taxon>Fungi</taxon>
        <taxon>Dikarya</taxon>
        <taxon>Ascomycota</taxon>
        <taxon>Pezizomycotina</taxon>
        <taxon>Sordariomycetes</taxon>
        <taxon>Lulworthiomycetidae</taxon>
        <taxon>Lulworthiales</taxon>
        <taxon>Lulworthiaceae</taxon>
        <taxon>Zalerion</taxon>
    </lineage>
</organism>
<dbReference type="AlphaFoldDB" id="A0AAD5WM78"/>
<protein>
    <submittedName>
        <fullName evidence="2">Uncharacterized protein</fullName>
    </submittedName>
</protein>
<proteinExistence type="predicted"/>
<evidence type="ECO:0000256" key="1">
    <source>
        <dbReference type="SAM" id="MobiDB-lite"/>
    </source>
</evidence>
<dbReference type="Proteomes" id="UP001201980">
    <property type="component" value="Unassembled WGS sequence"/>
</dbReference>
<name>A0AAD5WM78_9PEZI</name>
<evidence type="ECO:0000313" key="3">
    <source>
        <dbReference type="Proteomes" id="UP001201980"/>
    </source>
</evidence>
<accession>A0AAD5WM78</accession>